<dbReference type="Proteomes" id="UP000249619">
    <property type="component" value="Unassembled WGS sequence"/>
</dbReference>
<accession>A0A364N1V5</accession>
<dbReference type="EMBL" id="QGDH01000079">
    <property type="protein sequence ID" value="RAR09129.1"/>
    <property type="molecule type" value="Genomic_DNA"/>
</dbReference>
<dbReference type="STRING" id="183478.A0A364N1V5"/>
<comment type="caution">
    <text evidence="1">The sequence shown here is derived from an EMBL/GenBank/DDBJ whole genome shotgun (WGS) entry which is preliminary data.</text>
</comment>
<evidence type="ECO:0000313" key="1">
    <source>
        <dbReference type="EMBL" id="RAR09129.1"/>
    </source>
</evidence>
<dbReference type="AlphaFoldDB" id="A0A364N1V5"/>
<dbReference type="OrthoDB" id="3468019at2759"/>
<dbReference type="PANTHER" id="PTHR39401:SF1">
    <property type="entry name" value="SNOAL-LIKE DOMAIN-CONTAINING PROTEIN"/>
    <property type="match status" value="1"/>
</dbReference>
<protein>
    <submittedName>
        <fullName evidence="1">Fungal specific transcription protein</fullName>
    </submittedName>
</protein>
<dbReference type="PANTHER" id="PTHR39401">
    <property type="entry name" value="SNOAL-LIKE DOMAIN-CONTAINING PROTEIN"/>
    <property type="match status" value="1"/>
</dbReference>
<proteinExistence type="predicted"/>
<organism evidence="1 2">
    <name type="scientific">Stemphylium lycopersici</name>
    <name type="common">Tomato gray leaf spot disease fungus</name>
    <name type="synonym">Thyrospora lycopersici</name>
    <dbReference type="NCBI Taxonomy" id="183478"/>
    <lineage>
        <taxon>Eukaryota</taxon>
        <taxon>Fungi</taxon>
        <taxon>Dikarya</taxon>
        <taxon>Ascomycota</taxon>
        <taxon>Pezizomycotina</taxon>
        <taxon>Dothideomycetes</taxon>
        <taxon>Pleosporomycetidae</taxon>
        <taxon>Pleosporales</taxon>
        <taxon>Pleosporineae</taxon>
        <taxon>Pleosporaceae</taxon>
        <taxon>Stemphylium</taxon>
    </lineage>
</organism>
<gene>
    <name evidence="1" type="ORF">DDE83_005672</name>
</gene>
<keyword evidence="2" id="KW-1185">Reference proteome</keyword>
<name>A0A364N1V5_STELY</name>
<evidence type="ECO:0000313" key="2">
    <source>
        <dbReference type="Proteomes" id="UP000249619"/>
    </source>
</evidence>
<sequence length="184" mass="20375">MNSYASQYPAAVAFDPAYTQFFESFYATSDTPEAHEDYVKYFTQDATLIMASKKVVGPEGAWSIAFSIEPCDDLAPFRRSETLISVSRADSKLVEILSLRKAMWEKVSSRAHAPLKIFPFGPNANEVMLYGTVKYGLKAGGESSKDWAARAHLVKEDDGNVKMSFYQVYLVRHSASACMAISGL</sequence>
<reference evidence="2" key="1">
    <citation type="submission" date="2018-05" db="EMBL/GenBank/DDBJ databases">
        <title>Draft genome sequence of Stemphylium lycopersici strain CIDEFI 213.</title>
        <authorList>
            <person name="Medina R."/>
            <person name="Franco M.E.E."/>
            <person name="Lucentini C.G."/>
            <person name="Saparrat M.C.N."/>
            <person name="Balatti P.A."/>
        </authorList>
    </citation>
    <scope>NUCLEOTIDE SEQUENCE [LARGE SCALE GENOMIC DNA]</scope>
    <source>
        <strain evidence="2">CIDEFI 213</strain>
    </source>
</reference>